<dbReference type="EMBL" id="QUZK01000047">
    <property type="protein sequence ID" value="RFF29428.1"/>
    <property type="molecule type" value="Genomic_DNA"/>
</dbReference>
<dbReference type="AlphaFoldDB" id="A0A3E1K636"/>
<dbReference type="Proteomes" id="UP000260351">
    <property type="component" value="Unassembled WGS sequence"/>
</dbReference>
<name>A0A3E1K636_9GAMM</name>
<dbReference type="OrthoDB" id="9771666at2"/>
<keyword evidence="1 3" id="KW-0378">Hydrolase</keyword>
<dbReference type="InterPro" id="IPR049492">
    <property type="entry name" value="BD-FAE-like_dom"/>
</dbReference>
<evidence type="ECO:0000313" key="4">
    <source>
        <dbReference type="Proteomes" id="UP000260351"/>
    </source>
</evidence>
<dbReference type="RefSeq" id="WP_116651651.1">
    <property type="nucleotide sequence ID" value="NZ_QUZK01000047.1"/>
</dbReference>
<dbReference type="Gene3D" id="3.40.50.1820">
    <property type="entry name" value="alpha/beta hydrolase"/>
    <property type="match status" value="1"/>
</dbReference>
<dbReference type="Pfam" id="PF20434">
    <property type="entry name" value="BD-FAE"/>
    <property type="match status" value="1"/>
</dbReference>
<dbReference type="PANTHER" id="PTHR48081:SF13">
    <property type="entry name" value="ALPHA_BETA HYDROLASE"/>
    <property type="match status" value="1"/>
</dbReference>
<dbReference type="PANTHER" id="PTHR48081">
    <property type="entry name" value="AB HYDROLASE SUPERFAMILY PROTEIN C4A8.06C"/>
    <property type="match status" value="1"/>
</dbReference>
<dbReference type="SUPFAM" id="SSF53474">
    <property type="entry name" value="alpha/beta-Hydrolases"/>
    <property type="match status" value="1"/>
</dbReference>
<comment type="caution">
    <text evidence="3">The sequence shown here is derived from an EMBL/GenBank/DDBJ whole genome shotgun (WGS) entry which is preliminary data.</text>
</comment>
<proteinExistence type="predicted"/>
<gene>
    <name evidence="3" type="ORF">DZC52_13185</name>
</gene>
<sequence>MTNSIAFTIVLLPCLVVGGCARHLNDPGRDISFPDNGHVVLADQRSSPPDWPQALYADVYIPDGNSPEGSPAAWPAVLVVHGGGWERRSRGDMADISRRLADSGFVAVNIDYRFAPEYRFPAQLHDVQIAHRWMREEASRLRIDPDRIAGLGFSSGAHLVALAGLVAGTDSPLNAEYGPDDDGYFAVVVGGIPSDFILFSGGKLLRQLMGARQDEAPAAYRAASPITHVHDDAPPFFLFHGTLDQTVPFEHARVLYEALLEHGVHAELYRMRLRGHVTSFLFRGGAMRSAIGFLHDMAGRSVDGNGGQ</sequence>
<reference evidence="3 4" key="1">
    <citation type="submission" date="2018-08" db="EMBL/GenBank/DDBJ databases">
        <title>Wenzhouxiangella salilacus sp. nov., a novel bacterium isolated from a saline lake in Xinjiang Province, China.</title>
        <authorList>
            <person name="Han S."/>
        </authorList>
    </citation>
    <scope>NUCLEOTIDE SEQUENCE [LARGE SCALE GENOMIC DNA]</scope>
    <source>
        <strain evidence="3 4">XDB06</strain>
    </source>
</reference>
<protein>
    <submittedName>
        <fullName evidence="3">Alpha/beta hydrolase</fullName>
    </submittedName>
</protein>
<keyword evidence="4" id="KW-1185">Reference proteome</keyword>
<dbReference type="GO" id="GO:0016787">
    <property type="term" value="F:hydrolase activity"/>
    <property type="evidence" value="ECO:0007669"/>
    <property type="project" value="UniProtKB-KW"/>
</dbReference>
<organism evidence="3 4">
    <name type="scientific">Wenzhouxiangella sediminis</name>
    <dbReference type="NCBI Taxonomy" id="1792836"/>
    <lineage>
        <taxon>Bacteria</taxon>
        <taxon>Pseudomonadati</taxon>
        <taxon>Pseudomonadota</taxon>
        <taxon>Gammaproteobacteria</taxon>
        <taxon>Chromatiales</taxon>
        <taxon>Wenzhouxiangellaceae</taxon>
        <taxon>Wenzhouxiangella</taxon>
    </lineage>
</organism>
<accession>A0A3E1K636</accession>
<feature type="domain" description="BD-FAE-like" evidence="2">
    <location>
        <begin position="67"/>
        <end position="259"/>
    </location>
</feature>
<dbReference type="InterPro" id="IPR050300">
    <property type="entry name" value="GDXG_lipolytic_enzyme"/>
</dbReference>
<dbReference type="InterPro" id="IPR029058">
    <property type="entry name" value="AB_hydrolase_fold"/>
</dbReference>
<evidence type="ECO:0000256" key="1">
    <source>
        <dbReference type="ARBA" id="ARBA00022801"/>
    </source>
</evidence>
<evidence type="ECO:0000259" key="2">
    <source>
        <dbReference type="Pfam" id="PF20434"/>
    </source>
</evidence>
<evidence type="ECO:0000313" key="3">
    <source>
        <dbReference type="EMBL" id="RFF29428.1"/>
    </source>
</evidence>